<evidence type="ECO:0000313" key="6">
    <source>
        <dbReference type="Proteomes" id="UP000460715"/>
    </source>
</evidence>
<dbReference type="InterPro" id="IPR006311">
    <property type="entry name" value="TAT_signal"/>
</dbReference>
<dbReference type="PANTHER" id="PTHR30290:SF38">
    <property type="entry name" value="D,D-DIPEPTIDE-BINDING PERIPLASMIC PROTEIN DDPA-RELATED"/>
    <property type="match status" value="1"/>
</dbReference>
<sequence>MPARNSKIRRRLRMNVLNDRPALGRRALLAGAAALPAALALPAARAQEGPRTLAIGVVSDPVTLDPAFSGSFFENQVLYNLHETLLVAAPDGSISPGLASFTQPDPQTYAFTLREGLTFHDGTRLDAAAAKANIDRYLDPAVGSIRRADFGPVREVAVTGPLTFELRLSAPYAPLPLVLTNRAGMMVSPTAVKALGADFAAKAVGCGPWKLASWTKNAELVLEKFDGYWRGQEHGFDRLLFRPLPDETVRLANLRSNTLQLIDSVPPQAVATLGREAALRVSQMPSLGFNAFAFNCTRAPFDDPRLRQAFTAAVDPAVIQRVVYFGTGRPAAGPLSPAVPWAFDAELPLRGGKPEEAKALLKQAGANEPVPVAITVTNSPAMVRIAQILQAQAGAAGFKVEVRQIDPTSLITVLRQRDFDLCMAPWSGRYDPDGNMFNYFTKGGPNNFAGYDSEEVTGLLQKARTIADQAERAKLYQQAQRRIAEDAPMLFLHFDAIIQASSAKLTWTQYPDAVFRLYGAKLG</sequence>
<dbReference type="GO" id="GO:0030288">
    <property type="term" value="C:outer membrane-bounded periplasmic space"/>
    <property type="evidence" value="ECO:0007669"/>
    <property type="project" value="UniProtKB-ARBA"/>
</dbReference>
<dbReference type="SUPFAM" id="SSF53850">
    <property type="entry name" value="Periplasmic binding protein-like II"/>
    <property type="match status" value="1"/>
</dbReference>
<proteinExistence type="inferred from homology"/>
<dbReference type="InterPro" id="IPR000914">
    <property type="entry name" value="SBP_5_dom"/>
</dbReference>
<dbReference type="Pfam" id="PF00496">
    <property type="entry name" value="SBP_bac_5"/>
    <property type="match status" value="1"/>
</dbReference>
<dbReference type="Gene3D" id="3.90.76.10">
    <property type="entry name" value="Dipeptide-binding Protein, Domain 1"/>
    <property type="match status" value="1"/>
</dbReference>
<dbReference type="GO" id="GO:0043190">
    <property type="term" value="C:ATP-binding cassette (ABC) transporter complex"/>
    <property type="evidence" value="ECO:0007669"/>
    <property type="project" value="InterPro"/>
</dbReference>
<dbReference type="GO" id="GO:1904680">
    <property type="term" value="F:peptide transmembrane transporter activity"/>
    <property type="evidence" value="ECO:0007669"/>
    <property type="project" value="TreeGrafter"/>
</dbReference>
<evidence type="ECO:0000259" key="4">
    <source>
        <dbReference type="Pfam" id="PF00496"/>
    </source>
</evidence>
<dbReference type="PANTHER" id="PTHR30290">
    <property type="entry name" value="PERIPLASMIC BINDING COMPONENT OF ABC TRANSPORTER"/>
    <property type="match status" value="1"/>
</dbReference>
<protein>
    <recommendedName>
        <fullName evidence="4">Solute-binding protein family 5 domain-containing protein</fullName>
    </recommendedName>
</protein>
<keyword evidence="3" id="KW-0732">Signal</keyword>
<accession>A0A845BE02</accession>
<feature type="domain" description="Solute-binding protein family 5" evidence="4">
    <location>
        <begin position="94"/>
        <end position="447"/>
    </location>
</feature>
<dbReference type="EMBL" id="SNVJ01000016">
    <property type="protein sequence ID" value="MXP64988.1"/>
    <property type="molecule type" value="Genomic_DNA"/>
</dbReference>
<dbReference type="Gene3D" id="3.10.105.10">
    <property type="entry name" value="Dipeptide-binding Protein, Domain 3"/>
    <property type="match status" value="1"/>
</dbReference>
<evidence type="ECO:0000256" key="2">
    <source>
        <dbReference type="ARBA" id="ARBA00005695"/>
    </source>
</evidence>
<dbReference type="InterPro" id="IPR039424">
    <property type="entry name" value="SBP_5"/>
</dbReference>
<gene>
    <name evidence="5" type="ORF">E0493_16690</name>
</gene>
<name>A0A845BE02_9PROT</name>
<dbReference type="PIRSF" id="PIRSF002741">
    <property type="entry name" value="MppA"/>
    <property type="match status" value="1"/>
</dbReference>
<evidence type="ECO:0000256" key="1">
    <source>
        <dbReference type="ARBA" id="ARBA00004418"/>
    </source>
</evidence>
<comment type="caution">
    <text evidence="5">The sequence shown here is derived from an EMBL/GenBank/DDBJ whole genome shotgun (WGS) entry which is preliminary data.</text>
</comment>
<dbReference type="AlphaFoldDB" id="A0A845BE02"/>
<keyword evidence="6" id="KW-1185">Reference proteome</keyword>
<dbReference type="Gene3D" id="3.40.190.10">
    <property type="entry name" value="Periplasmic binding protein-like II"/>
    <property type="match status" value="1"/>
</dbReference>
<evidence type="ECO:0000256" key="3">
    <source>
        <dbReference type="ARBA" id="ARBA00022729"/>
    </source>
</evidence>
<dbReference type="InterPro" id="IPR030678">
    <property type="entry name" value="Peptide/Ni-bd"/>
</dbReference>
<evidence type="ECO:0000313" key="5">
    <source>
        <dbReference type="EMBL" id="MXP64988.1"/>
    </source>
</evidence>
<comment type="subcellular location">
    <subcellularLocation>
        <location evidence="1">Periplasm</location>
    </subcellularLocation>
</comment>
<comment type="similarity">
    <text evidence="2">Belongs to the bacterial solute-binding protein 5 family.</text>
</comment>
<dbReference type="PROSITE" id="PS51318">
    <property type="entry name" value="TAT"/>
    <property type="match status" value="1"/>
</dbReference>
<organism evidence="5 6">
    <name type="scientific">Teichococcus coralli</name>
    <dbReference type="NCBI Taxonomy" id="2545983"/>
    <lineage>
        <taxon>Bacteria</taxon>
        <taxon>Pseudomonadati</taxon>
        <taxon>Pseudomonadota</taxon>
        <taxon>Alphaproteobacteria</taxon>
        <taxon>Acetobacterales</taxon>
        <taxon>Roseomonadaceae</taxon>
        <taxon>Roseomonas</taxon>
    </lineage>
</organism>
<dbReference type="Proteomes" id="UP000460715">
    <property type="component" value="Unassembled WGS sequence"/>
</dbReference>
<dbReference type="GO" id="GO:0015833">
    <property type="term" value="P:peptide transport"/>
    <property type="evidence" value="ECO:0007669"/>
    <property type="project" value="TreeGrafter"/>
</dbReference>
<reference evidence="5 6" key="1">
    <citation type="submission" date="2019-03" db="EMBL/GenBank/DDBJ databases">
        <title>Roseomonas sp. a novel Roseomonas species isolated from Sea whip Gorgonian.</title>
        <authorList>
            <person name="Li F."/>
            <person name="Pan X."/>
            <person name="Huang S."/>
            <person name="Li Z."/>
            <person name="Meng B."/>
        </authorList>
    </citation>
    <scope>NUCLEOTIDE SEQUENCE [LARGE SCALE GENOMIC DNA]</scope>
    <source>
        <strain evidence="5 6">M0104</strain>
    </source>
</reference>